<dbReference type="GO" id="GO:0005524">
    <property type="term" value="F:ATP binding"/>
    <property type="evidence" value="ECO:0007669"/>
    <property type="project" value="UniProtKB-KW"/>
</dbReference>
<dbReference type="SUPFAM" id="SSF90123">
    <property type="entry name" value="ABC transporter transmembrane region"/>
    <property type="match status" value="1"/>
</dbReference>
<reference evidence="10" key="1">
    <citation type="submission" date="2006-10" db="EMBL/GenBank/DDBJ databases">
        <authorList>
            <person name="Amadeo P."/>
            <person name="Zhao Q."/>
            <person name="Wortman J."/>
            <person name="Fraser-Liggett C."/>
            <person name="Carlton J."/>
        </authorList>
    </citation>
    <scope>NUCLEOTIDE SEQUENCE</scope>
    <source>
        <strain evidence="10">G3</strain>
    </source>
</reference>
<feature type="domain" description="ABC transporter" evidence="8">
    <location>
        <begin position="365"/>
        <end position="598"/>
    </location>
</feature>
<keyword evidence="4" id="KW-0067">ATP-binding</keyword>
<keyword evidence="11" id="KW-1185">Reference proteome</keyword>
<dbReference type="AlphaFoldDB" id="A2GDH3"/>
<evidence type="ECO:0000256" key="1">
    <source>
        <dbReference type="ARBA" id="ARBA00004141"/>
    </source>
</evidence>
<keyword evidence="3" id="KW-0547">Nucleotide-binding</keyword>
<feature type="transmembrane region" description="Helical" evidence="7">
    <location>
        <begin position="169"/>
        <end position="202"/>
    </location>
</feature>
<dbReference type="VEuPathDB" id="TrichDB:TVAG_241640"/>
<dbReference type="SMART" id="SM00382">
    <property type="entry name" value="AAA"/>
    <property type="match status" value="1"/>
</dbReference>
<dbReference type="EMBL" id="DS115199">
    <property type="protein sequence ID" value="EAX84795.1"/>
    <property type="molecule type" value="Genomic_DNA"/>
</dbReference>
<dbReference type="GO" id="GO:0016020">
    <property type="term" value="C:membrane"/>
    <property type="evidence" value="ECO:0000318"/>
    <property type="project" value="GO_Central"/>
</dbReference>
<dbReference type="CDD" id="cd18577">
    <property type="entry name" value="ABC_6TM_Pgp_ABCB1_D1_like"/>
    <property type="match status" value="1"/>
</dbReference>
<dbReference type="FunFam" id="3.40.50.300:FF:000218">
    <property type="entry name" value="Multidrug ABC transporter ATP-binding protein"/>
    <property type="match status" value="1"/>
</dbReference>
<feature type="transmembrane region" description="Helical" evidence="7">
    <location>
        <begin position="37"/>
        <end position="61"/>
    </location>
</feature>
<dbReference type="InterPro" id="IPR011527">
    <property type="entry name" value="ABC1_TM_dom"/>
</dbReference>
<evidence type="ECO:0000256" key="6">
    <source>
        <dbReference type="ARBA" id="ARBA00023136"/>
    </source>
</evidence>
<keyword evidence="6 7" id="KW-0472">Membrane</keyword>
<dbReference type="PROSITE" id="PS50893">
    <property type="entry name" value="ABC_TRANSPORTER_2"/>
    <property type="match status" value="1"/>
</dbReference>
<evidence type="ECO:0000259" key="8">
    <source>
        <dbReference type="PROSITE" id="PS50893"/>
    </source>
</evidence>
<dbReference type="Gene3D" id="3.40.50.300">
    <property type="entry name" value="P-loop containing nucleotide triphosphate hydrolases"/>
    <property type="match status" value="1"/>
</dbReference>
<evidence type="ECO:0000313" key="10">
    <source>
        <dbReference type="EMBL" id="EAX84795.1"/>
    </source>
</evidence>
<comment type="subcellular location">
    <subcellularLocation>
        <location evidence="1">Membrane</location>
        <topology evidence="1">Multi-pass membrane protein</topology>
    </subcellularLocation>
</comment>
<evidence type="ECO:0000256" key="7">
    <source>
        <dbReference type="SAM" id="Phobius"/>
    </source>
</evidence>
<keyword evidence="2 7" id="KW-0812">Transmembrane</keyword>
<dbReference type="STRING" id="5722.A2GDH3"/>
<dbReference type="PANTHER" id="PTHR43394:SF1">
    <property type="entry name" value="ATP-BINDING CASSETTE SUB-FAMILY B MEMBER 10, MITOCHONDRIAL"/>
    <property type="match status" value="1"/>
</dbReference>
<dbReference type="GO" id="GO:0140359">
    <property type="term" value="F:ABC-type transporter activity"/>
    <property type="evidence" value="ECO:0007669"/>
    <property type="project" value="InterPro"/>
</dbReference>
<dbReference type="Gene3D" id="1.20.1560.10">
    <property type="entry name" value="ABC transporter type 1, transmembrane domain"/>
    <property type="match status" value="1"/>
</dbReference>
<dbReference type="InterPro" id="IPR003593">
    <property type="entry name" value="AAA+_ATPase"/>
</dbReference>
<evidence type="ECO:0000313" key="11">
    <source>
        <dbReference type="Proteomes" id="UP000001542"/>
    </source>
</evidence>
<dbReference type="SMR" id="A2GDH3"/>
<feature type="transmembrane region" description="Helical" evidence="7">
    <location>
        <begin position="270"/>
        <end position="293"/>
    </location>
</feature>
<dbReference type="PANTHER" id="PTHR43394">
    <property type="entry name" value="ATP-DEPENDENT PERMEASE MDL1, MITOCHONDRIAL"/>
    <property type="match status" value="1"/>
</dbReference>
<sequence length="600" mass="66831">MPESAVLFKTQGSQDQEVVVTTGLEIFSMLKFFKRKITLILTFIFACISGICPLIMVKLIGGITTDLSLGESQEEGDFMKSIIKNIIRMAIADAVMLVTNLISQCLKSFCTPQFSHDLRSEIYGNLIVKPIDYFDNAQTGTLIARLSEDVTLIKETYCDKAIEASKNCAFALTGVIIAFTTSWLVSLIWVATLPLIITIFMLTEKCVGHMWHKYNDKSTYAMAKAEEVITQFRTVKSFDNELNEYEKYAESLDGVDRVYTKSASIQGFKYGILTFIENGLIIMLFYIMCYFIIKKPKYGLQPGDCITLIISVLIAAMGFAAMFSSSDDFRRANISSRKVLSIINTDNKEKEVQSKPEIKCVTGRVDYFNVSFKYKGREEYALNNFSMTVETGQTVAIVGESGSGKSTVLHLLQRFYDGYEGEITIDGHNVKDFSDKSIRSNIASVPQTPVIFSMPIEDNIKYSHPNASHDEVVSAANSGNAHDFINNMSQSYNSEVTQNSLSGGQKQRICISRAIVANTPIIILDKATASLDTESESLVQKSIENFHGQKTVIVVAHRLSTVKSADIIYVMKEGCVVEKGNHEQLLSLNGVYSDLVKYQL</sequence>
<dbReference type="InterPro" id="IPR017871">
    <property type="entry name" value="ABC_transporter-like_CS"/>
</dbReference>
<dbReference type="VEuPathDB" id="TrichDB:TVAGG3_1070720"/>
<feature type="transmembrane region" description="Helical" evidence="7">
    <location>
        <begin position="305"/>
        <end position="323"/>
    </location>
</feature>
<dbReference type="KEGG" id="tva:4742430"/>
<dbReference type="InterPro" id="IPR027417">
    <property type="entry name" value="P-loop_NTPase"/>
</dbReference>
<dbReference type="Pfam" id="PF00005">
    <property type="entry name" value="ABC_tran"/>
    <property type="match status" value="1"/>
</dbReference>
<organism evidence="10 11">
    <name type="scientific">Trichomonas vaginalis (strain ATCC PRA-98 / G3)</name>
    <dbReference type="NCBI Taxonomy" id="412133"/>
    <lineage>
        <taxon>Eukaryota</taxon>
        <taxon>Metamonada</taxon>
        <taxon>Parabasalia</taxon>
        <taxon>Trichomonadida</taxon>
        <taxon>Trichomonadidae</taxon>
        <taxon>Trichomonas</taxon>
    </lineage>
</organism>
<dbReference type="GO" id="GO:0016887">
    <property type="term" value="F:ATP hydrolysis activity"/>
    <property type="evidence" value="ECO:0007669"/>
    <property type="project" value="InterPro"/>
</dbReference>
<dbReference type="GO" id="GO:0055085">
    <property type="term" value="P:transmembrane transport"/>
    <property type="evidence" value="ECO:0000318"/>
    <property type="project" value="GO_Central"/>
</dbReference>
<gene>
    <name evidence="10" type="ORF">TVAG_241640</name>
</gene>
<dbReference type="SUPFAM" id="SSF52540">
    <property type="entry name" value="P-loop containing nucleoside triphosphate hydrolases"/>
    <property type="match status" value="1"/>
</dbReference>
<dbReference type="InterPro" id="IPR003439">
    <property type="entry name" value="ABC_transporter-like_ATP-bd"/>
</dbReference>
<dbReference type="Pfam" id="PF00664">
    <property type="entry name" value="ABC_membrane"/>
    <property type="match status" value="1"/>
</dbReference>
<proteinExistence type="predicted"/>
<dbReference type="eggNOG" id="KOG0055">
    <property type="taxonomic scope" value="Eukaryota"/>
</dbReference>
<dbReference type="PROSITE" id="PS00211">
    <property type="entry name" value="ABC_TRANSPORTER_1"/>
    <property type="match status" value="1"/>
</dbReference>
<keyword evidence="5 7" id="KW-1133">Transmembrane helix</keyword>
<evidence type="ECO:0000256" key="5">
    <source>
        <dbReference type="ARBA" id="ARBA00022989"/>
    </source>
</evidence>
<dbReference type="Proteomes" id="UP000001542">
    <property type="component" value="Unassembled WGS sequence"/>
</dbReference>
<feature type="domain" description="ABC transmembrane type-1" evidence="9">
    <location>
        <begin position="40"/>
        <end position="331"/>
    </location>
</feature>
<dbReference type="OrthoDB" id="6500128at2759"/>
<dbReference type="PROSITE" id="PS50929">
    <property type="entry name" value="ABC_TM1F"/>
    <property type="match status" value="1"/>
</dbReference>
<evidence type="ECO:0000256" key="4">
    <source>
        <dbReference type="ARBA" id="ARBA00022840"/>
    </source>
</evidence>
<evidence type="ECO:0000256" key="2">
    <source>
        <dbReference type="ARBA" id="ARBA00022692"/>
    </source>
</evidence>
<dbReference type="InterPro" id="IPR036640">
    <property type="entry name" value="ABC1_TM_sf"/>
</dbReference>
<dbReference type="FunFam" id="1.20.1560.10:FF:000178">
    <property type="entry name" value="ABC transporter family protein"/>
    <property type="match status" value="1"/>
</dbReference>
<dbReference type="GO" id="GO:0042626">
    <property type="term" value="F:ATPase-coupled transmembrane transporter activity"/>
    <property type="evidence" value="ECO:0000318"/>
    <property type="project" value="GO_Central"/>
</dbReference>
<protein>
    <submittedName>
        <fullName evidence="10">ABC transporter family protein</fullName>
    </submittedName>
</protein>
<accession>A2GDH3</accession>
<evidence type="ECO:0000256" key="3">
    <source>
        <dbReference type="ARBA" id="ARBA00022741"/>
    </source>
</evidence>
<reference evidence="10" key="2">
    <citation type="journal article" date="2007" name="Science">
        <title>Draft genome sequence of the sexually transmitted pathogen Trichomonas vaginalis.</title>
        <authorList>
            <person name="Carlton J.M."/>
            <person name="Hirt R.P."/>
            <person name="Silva J.C."/>
            <person name="Delcher A.L."/>
            <person name="Schatz M."/>
            <person name="Zhao Q."/>
            <person name="Wortman J.R."/>
            <person name="Bidwell S.L."/>
            <person name="Alsmark U.C.M."/>
            <person name="Besteiro S."/>
            <person name="Sicheritz-Ponten T."/>
            <person name="Noel C.J."/>
            <person name="Dacks J.B."/>
            <person name="Foster P.G."/>
            <person name="Simillion C."/>
            <person name="Van de Peer Y."/>
            <person name="Miranda-Saavedra D."/>
            <person name="Barton G.J."/>
            <person name="Westrop G.D."/>
            <person name="Mueller S."/>
            <person name="Dessi D."/>
            <person name="Fiori P.L."/>
            <person name="Ren Q."/>
            <person name="Paulsen I."/>
            <person name="Zhang H."/>
            <person name="Bastida-Corcuera F.D."/>
            <person name="Simoes-Barbosa A."/>
            <person name="Brown M.T."/>
            <person name="Hayes R.D."/>
            <person name="Mukherjee M."/>
            <person name="Okumura C.Y."/>
            <person name="Schneider R."/>
            <person name="Smith A.J."/>
            <person name="Vanacova S."/>
            <person name="Villalvazo M."/>
            <person name="Haas B.J."/>
            <person name="Pertea M."/>
            <person name="Feldblyum T.V."/>
            <person name="Utterback T.R."/>
            <person name="Shu C.L."/>
            <person name="Osoegawa K."/>
            <person name="de Jong P.J."/>
            <person name="Hrdy I."/>
            <person name="Horvathova L."/>
            <person name="Zubacova Z."/>
            <person name="Dolezal P."/>
            <person name="Malik S.B."/>
            <person name="Logsdon J.M. Jr."/>
            <person name="Henze K."/>
            <person name="Gupta A."/>
            <person name="Wang C.C."/>
            <person name="Dunne R.L."/>
            <person name="Upcroft J.A."/>
            <person name="Upcroft P."/>
            <person name="White O."/>
            <person name="Salzberg S.L."/>
            <person name="Tang P."/>
            <person name="Chiu C.-H."/>
            <person name="Lee Y.-S."/>
            <person name="Embley T.M."/>
            <person name="Coombs G.H."/>
            <person name="Mottram J.C."/>
            <person name="Tachezy J."/>
            <person name="Fraser-Liggett C.M."/>
            <person name="Johnson P.J."/>
        </authorList>
    </citation>
    <scope>NUCLEOTIDE SEQUENCE [LARGE SCALE GENOMIC DNA]</scope>
    <source>
        <strain evidence="10">G3</strain>
    </source>
</reference>
<name>A2GDH3_TRIV3</name>
<evidence type="ECO:0000259" key="9">
    <source>
        <dbReference type="PROSITE" id="PS50929"/>
    </source>
</evidence>
<dbReference type="InterPro" id="IPR039421">
    <property type="entry name" value="Type_1_exporter"/>
</dbReference>
<dbReference type="OMA" id="ANDEYYQ"/>
<dbReference type="InParanoid" id="A2GDH3"/>
<feature type="non-terminal residue" evidence="10">
    <location>
        <position position="600"/>
    </location>
</feature>